<gene>
    <name evidence="3" type="ORF">SAMN04487819_109223</name>
</gene>
<organism evidence="3 4">
    <name type="scientific">Actinopolyspora alba</name>
    <dbReference type="NCBI Taxonomy" id="673379"/>
    <lineage>
        <taxon>Bacteria</taxon>
        <taxon>Bacillati</taxon>
        <taxon>Actinomycetota</taxon>
        <taxon>Actinomycetes</taxon>
        <taxon>Actinopolysporales</taxon>
        <taxon>Actinopolysporaceae</taxon>
        <taxon>Actinopolyspora</taxon>
        <taxon>Actinopolyspora alba group</taxon>
    </lineage>
</organism>
<feature type="region of interest" description="Disordered" evidence="1">
    <location>
        <begin position="88"/>
        <end position="127"/>
    </location>
</feature>
<accession>A0A1I1YWQ8</accession>
<dbReference type="NCBIfam" id="NF033580">
    <property type="entry name" value="transpos_IS5_3"/>
    <property type="match status" value="1"/>
</dbReference>
<reference evidence="4" key="1">
    <citation type="submission" date="2016-10" db="EMBL/GenBank/DDBJ databases">
        <authorList>
            <person name="Varghese N."/>
            <person name="Submissions S."/>
        </authorList>
    </citation>
    <scope>NUCLEOTIDE SEQUENCE [LARGE SCALE GENOMIC DNA]</scope>
    <source>
        <strain evidence="4">DSM 45004</strain>
    </source>
</reference>
<evidence type="ECO:0000313" key="4">
    <source>
        <dbReference type="Proteomes" id="UP000198716"/>
    </source>
</evidence>
<sequence>MVKRHELTDAEWALLAPLMPGNPVQGHQWNDHRRTINGILWKVRTGAPWRDLPERYGTWKSVYDRHRRWSADGTWERIAEALRIDADTGETVAPPTVGVDSSSVRAHQHAAGAPHEPPAEQPPKGAR</sequence>
<dbReference type="PANTHER" id="PTHR46637:SF1">
    <property type="entry name" value="BLL5188 PROTEIN"/>
    <property type="match status" value="1"/>
</dbReference>
<dbReference type="InterPro" id="IPR025161">
    <property type="entry name" value="IS402-like_dom"/>
</dbReference>
<protein>
    <submittedName>
        <fullName evidence="3">Transposase</fullName>
    </submittedName>
</protein>
<keyword evidence="4" id="KW-1185">Reference proteome</keyword>
<evidence type="ECO:0000256" key="1">
    <source>
        <dbReference type="SAM" id="MobiDB-lite"/>
    </source>
</evidence>
<dbReference type="EMBL" id="FOMZ01000009">
    <property type="protein sequence ID" value="SFE22593.1"/>
    <property type="molecule type" value="Genomic_DNA"/>
</dbReference>
<dbReference type="Pfam" id="PF13340">
    <property type="entry name" value="DUF4096"/>
    <property type="match status" value="1"/>
</dbReference>
<name>A0A1I1YWQ8_9ACTN</name>
<dbReference type="AlphaFoldDB" id="A0A1I1YWQ8"/>
<feature type="domain" description="Insertion element IS402-like" evidence="2">
    <location>
        <begin position="7"/>
        <end position="78"/>
    </location>
</feature>
<evidence type="ECO:0000313" key="3">
    <source>
        <dbReference type="EMBL" id="SFE22593.1"/>
    </source>
</evidence>
<dbReference type="PANTHER" id="PTHR46637">
    <property type="entry name" value="TIS1421-TRANSPOSASE PROTEIN A"/>
    <property type="match status" value="1"/>
</dbReference>
<dbReference type="Proteomes" id="UP000198716">
    <property type="component" value="Unassembled WGS sequence"/>
</dbReference>
<evidence type="ECO:0000259" key="2">
    <source>
        <dbReference type="Pfam" id="PF13340"/>
    </source>
</evidence>
<dbReference type="InterPro" id="IPR052909">
    <property type="entry name" value="Transposase_6_like"/>
</dbReference>
<proteinExistence type="predicted"/>